<dbReference type="PANTHER" id="PTHR43842">
    <property type="entry name" value="PROPIONYL-COA CARBOXYLASE BETA CHAIN"/>
    <property type="match status" value="1"/>
</dbReference>
<dbReference type="SUPFAM" id="SSF52096">
    <property type="entry name" value="ClpP/crotonase"/>
    <property type="match status" value="2"/>
</dbReference>
<protein>
    <submittedName>
        <fullName evidence="2">Methylmalonyl-CoA carboxyltransferase</fullName>
    </submittedName>
</protein>
<name>A0A8J6TFL8_9BACT</name>
<evidence type="ECO:0000313" key="3">
    <source>
        <dbReference type="Proteomes" id="UP000614424"/>
    </source>
</evidence>
<reference evidence="2 3" key="1">
    <citation type="submission" date="2020-08" db="EMBL/GenBank/DDBJ databases">
        <title>Bridging the membrane lipid divide: bacteria of the FCB group superphylum have the potential to synthesize archaeal ether lipids.</title>
        <authorList>
            <person name="Villanueva L."/>
            <person name="Von Meijenfeldt F.A.B."/>
            <person name="Westbye A.B."/>
            <person name="Yadav S."/>
            <person name="Hopmans E.C."/>
            <person name="Dutilh B.E."/>
            <person name="Sinninghe Damste J.S."/>
        </authorList>
    </citation>
    <scope>NUCLEOTIDE SEQUENCE [LARGE SCALE GENOMIC DNA]</scope>
    <source>
        <strain evidence="2">NIOZ-UU47</strain>
    </source>
</reference>
<dbReference type="GO" id="GO:0004658">
    <property type="term" value="F:propionyl-CoA carboxylase activity"/>
    <property type="evidence" value="ECO:0007669"/>
    <property type="project" value="TreeGrafter"/>
</dbReference>
<feature type="non-terminal residue" evidence="2">
    <location>
        <position position="312"/>
    </location>
</feature>
<dbReference type="InterPro" id="IPR029045">
    <property type="entry name" value="ClpP/crotonase-like_dom_sf"/>
</dbReference>
<evidence type="ECO:0000313" key="2">
    <source>
        <dbReference type="EMBL" id="MBC8317528.1"/>
    </source>
</evidence>
<dbReference type="InterPro" id="IPR034733">
    <property type="entry name" value="AcCoA_carboxyl_beta"/>
</dbReference>
<dbReference type="FunFam" id="3.90.226.10:FF:000016">
    <property type="entry name" value="Propionyl-CoA carboxylase, beta subunit"/>
    <property type="match status" value="1"/>
</dbReference>
<dbReference type="InterPro" id="IPR051047">
    <property type="entry name" value="AccD/PCCB"/>
</dbReference>
<gene>
    <name evidence="2" type="ORF">H8E41_06445</name>
</gene>
<proteinExistence type="predicted"/>
<dbReference type="EMBL" id="JACNJZ010000093">
    <property type="protein sequence ID" value="MBC8317528.1"/>
    <property type="molecule type" value="Genomic_DNA"/>
</dbReference>
<evidence type="ECO:0000259" key="1">
    <source>
        <dbReference type="PROSITE" id="PS50980"/>
    </source>
</evidence>
<dbReference type="InterPro" id="IPR011762">
    <property type="entry name" value="COA_CT_N"/>
</dbReference>
<dbReference type="AlphaFoldDB" id="A0A8J6TFL8"/>
<feature type="domain" description="CoA carboxyltransferase N-terminal" evidence="1">
    <location>
        <begin position="4"/>
        <end position="260"/>
    </location>
</feature>
<comment type="caution">
    <text evidence="2">The sequence shown here is derived from an EMBL/GenBank/DDBJ whole genome shotgun (WGS) entry which is preliminary data.</text>
</comment>
<sequence>MTMMQDKLNKLLEMRAKARLGGGQDRIDKHHAQGKYTARERIEMLLDPGSFEEFDMFKSHRCYNFGMEKKQFFGDGVVTGYGTVAGRLIYVFAQDFTVLGGSLSETFAEKVCKIMDLAMKNGAPVVGLNDSGGARIQEGIEALAGYTDIFLRNVQASGVVPQISAIFGPCAGGAVYSPALTDFTIMVKHNSYMFLTGPKVVKSVTHEDVTVEELGGASVHASKSGVVDYAAENGADAIEYIKKMLAYLPQNNMETPPCVPSGDDPMRRCEFLNEIIPDSPNIAYDMKDVIHATVDNGEFFEIKKEFAPNIIT</sequence>
<accession>A0A8J6TFL8</accession>
<organism evidence="2 3">
    <name type="scientific">Candidatus Desulfobia pelagia</name>
    <dbReference type="NCBI Taxonomy" id="2841692"/>
    <lineage>
        <taxon>Bacteria</taxon>
        <taxon>Pseudomonadati</taxon>
        <taxon>Thermodesulfobacteriota</taxon>
        <taxon>Desulfobulbia</taxon>
        <taxon>Desulfobulbales</taxon>
        <taxon>Desulfobulbaceae</taxon>
        <taxon>Candidatus Desulfobia</taxon>
    </lineage>
</organism>
<dbReference type="PANTHER" id="PTHR43842:SF2">
    <property type="entry name" value="PROPIONYL-COA CARBOXYLASE BETA CHAIN, MITOCHONDRIAL"/>
    <property type="match status" value="1"/>
</dbReference>
<dbReference type="PROSITE" id="PS50980">
    <property type="entry name" value="COA_CT_NTER"/>
    <property type="match status" value="1"/>
</dbReference>
<dbReference type="Proteomes" id="UP000614424">
    <property type="component" value="Unassembled WGS sequence"/>
</dbReference>
<dbReference type="Gene3D" id="3.90.226.10">
    <property type="entry name" value="2-enoyl-CoA Hydratase, Chain A, domain 1"/>
    <property type="match status" value="2"/>
</dbReference>
<dbReference type="Pfam" id="PF01039">
    <property type="entry name" value="Carboxyl_trans"/>
    <property type="match status" value="1"/>
</dbReference>